<dbReference type="SMART" id="SM00384">
    <property type="entry name" value="AT_hook"/>
    <property type="match status" value="4"/>
</dbReference>
<dbReference type="InterPro" id="IPR028941">
    <property type="entry name" value="WHIM2_dom"/>
</dbReference>
<dbReference type="SMART" id="SM00297">
    <property type="entry name" value="BROMO"/>
    <property type="match status" value="1"/>
</dbReference>
<dbReference type="PROSITE" id="PS50014">
    <property type="entry name" value="BROMODOMAIN_2"/>
    <property type="match status" value="1"/>
</dbReference>
<feature type="domain" description="DDT" evidence="17">
    <location>
        <begin position="622"/>
        <end position="687"/>
    </location>
</feature>
<comment type="subcellular location">
    <subcellularLocation>
        <location evidence="1">Nucleus</location>
    </subcellularLocation>
</comment>
<dbReference type="InterPro" id="IPR019787">
    <property type="entry name" value="Znf_PHD-finger"/>
</dbReference>
<keyword evidence="5" id="KW-0862">Zinc</keyword>
<dbReference type="PANTHER" id="PTHR45915">
    <property type="entry name" value="TRANSCRIPTION INTERMEDIARY FACTOR"/>
    <property type="match status" value="1"/>
</dbReference>
<organism evidence="19 20">
    <name type="scientific">Coturnix japonica</name>
    <name type="common">Japanese quail</name>
    <name type="synonym">Coturnix coturnix japonica</name>
    <dbReference type="NCBI Taxonomy" id="93934"/>
    <lineage>
        <taxon>Eukaryota</taxon>
        <taxon>Metazoa</taxon>
        <taxon>Chordata</taxon>
        <taxon>Craniata</taxon>
        <taxon>Vertebrata</taxon>
        <taxon>Euteleostomi</taxon>
        <taxon>Archelosauria</taxon>
        <taxon>Archosauria</taxon>
        <taxon>Dinosauria</taxon>
        <taxon>Saurischia</taxon>
        <taxon>Theropoda</taxon>
        <taxon>Coelurosauria</taxon>
        <taxon>Aves</taxon>
        <taxon>Neognathae</taxon>
        <taxon>Galloanserae</taxon>
        <taxon>Galliformes</taxon>
        <taxon>Phasianidae</taxon>
        <taxon>Perdicinae</taxon>
        <taxon>Coturnix</taxon>
    </lineage>
</organism>
<evidence type="ECO:0000313" key="19">
    <source>
        <dbReference type="Ensembl" id="ENSCJPP00005004747.1"/>
    </source>
</evidence>
<dbReference type="InterPro" id="IPR001739">
    <property type="entry name" value="Methyl_CpG_DNA-bd"/>
</dbReference>
<evidence type="ECO:0000256" key="3">
    <source>
        <dbReference type="ARBA" id="ARBA00022723"/>
    </source>
</evidence>
<comment type="similarity">
    <text evidence="2">Belongs to the WAL family.</text>
</comment>
<evidence type="ECO:0000256" key="13">
    <source>
        <dbReference type="PROSITE-ProRule" id="PRU00146"/>
    </source>
</evidence>
<dbReference type="PROSITE" id="PS50827">
    <property type="entry name" value="DDT"/>
    <property type="match status" value="1"/>
</dbReference>
<dbReference type="Pfam" id="PF00439">
    <property type="entry name" value="Bromodomain"/>
    <property type="match status" value="1"/>
</dbReference>
<feature type="region of interest" description="Disordered" evidence="14">
    <location>
        <begin position="543"/>
        <end position="575"/>
    </location>
</feature>
<dbReference type="InterPro" id="IPR028940">
    <property type="entry name" value="PHD_BAZ2A"/>
</dbReference>
<feature type="compositionally biased region" description="Low complexity" evidence="14">
    <location>
        <begin position="1109"/>
        <end position="1124"/>
    </location>
</feature>
<keyword evidence="9" id="KW-0238">DNA-binding</keyword>
<evidence type="ECO:0000259" key="15">
    <source>
        <dbReference type="PROSITE" id="PS50014"/>
    </source>
</evidence>
<feature type="compositionally biased region" description="Basic and acidic residues" evidence="14">
    <location>
        <begin position="544"/>
        <end position="559"/>
    </location>
</feature>
<dbReference type="FunFam" id="3.30.890.10:FF:000002">
    <property type="entry name" value="Bromodomain adjacent to zinc finger domain protein 2B"/>
    <property type="match status" value="1"/>
</dbReference>
<dbReference type="SUPFAM" id="SSF54171">
    <property type="entry name" value="DNA-binding domain"/>
    <property type="match status" value="1"/>
</dbReference>
<dbReference type="InterPro" id="IPR036427">
    <property type="entry name" value="Bromodomain-like_sf"/>
</dbReference>
<evidence type="ECO:0000259" key="16">
    <source>
        <dbReference type="PROSITE" id="PS50016"/>
    </source>
</evidence>
<evidence type="ECO:0000256" key="7">
    <source>
        <dbReference type="ARBA" id="ARBA00023054"/>
    </source>
</evidence>
<keyword evidence="10" id="KW-0804">Transcription</keyword>
<dbReference type="InterPro" id="IPR018359">
    <property type="entry name" value="Bromodomain_CS"/>
</dbReference>
<dbReference type="Gene3D" id="3.30.890.10">
    <property type="entry name" value="Methyl-cpg-binding Protein 2, Chain A"/>
    <property type="match status" value="1"/>
</dbReference>
<dbReference type="Pfam" id="PF01429">
    <property type="entry name" value="MBD"/>
    <property type="match status" value="1"/>
</dbReference>
<feature type="compositionally biased region" description="Acidic residues" evidence="14">
    <location>
        <begin position="823"/>
        <end position="832"/>
    </location>
</feature>
<evidence type="ECO:0000256" key="8">
    <source>
        <dbReference type="ARBA" id="ARBA00023117"/>
    </source>
</evidence>
<dbReference type="InterPro" id="IPR018501">
    <property type="entry name" value="DDT_dom"/>
</dbReference>
<dbReference type="Ensembl" id="ENSCJPT00005007843.1">
    <property type="protein sequence ID" value="ENSCJPP00005004747.1"/>
    <property type="gene ID" value="ENSCJPG00005004592.1"/>
</dbReference>
<dbReference type="Gene3D" id="3.30.40.10">
    <property type="entry name" value="Zinc/RING finger domain, C3HC4 (zinc finger)"/>
    <property type="match status" value="1"/>
</dbReference>
<dbReference type="PROSITE" id="PS50016">
    <property type="entry name" value="ZF_PHD_2"/>
    <property type="match status" value="1"/>
</dbReference>
<evidence type="ECO:0000259" key="18">
    <source>
        <dbReference type="PROSITE" id="PS50982"/>
    </source>
</evidence>
<dbReference type="InterPro" id="IPR016177">
    <property type="entry name" value="DNA-bd_dom_sf"/>
</dbReference>
<dbReference type="InterPro" id="IPR028942">
    <property type="entry name" value="WHIM1_dom"/>
</dbReference>
<name>A0A8C2T0F7_COTJA</name>
<dbReference type="InterPro" id="IPR013083">
    <property type="entry name" value="Znf_RING/FYVE/PHD"/>
</dbReference>
<feature type="compositionally biased region" description="Pro residues" evidence="14">
    <location>
        <begin position="965"/>
        <end position="993"/>
    </location>
</feature>
<dbReference type="InterPro" id="IPR037374">
    <property type="entry name" value="BAZ2A/B_Bromo"/>
</dbReference>
<dbReference type="PRINTS" id="PR00503">
    <property type="entry name" value="BROMODOMAIN"/>
</dbReference>
<keyword evidence="11" id="KW-0539">Nucleus</keyword>
<feature type="domain" description="MBD" evidence="18">
    <location>
        <begin position="353"/>
        <end position="424"/>
    </location>
</feature>
<dbReference type="InterPro" id="IPR001965">
    <property type="entry name" value="Znf_PHD"/>
</dbReference>
<evidence type="ECO:0000256" key="1">
    <source>
        <dbReference type="ARBA" id="ARBA00004123"/>
    </source>
</evidence>
<dbReference type="SMART" id="SM00249">
    <property type="entry name" value="PHD"/>
    <property type="match status" value="1"/>
</dbReference>
<dbReference type="GO" id="GO:0005829">
    <property type="term" value="C:cytosol"/>
    <property type="evidence" value="ECO:0007669"/>
    <property type="project" value="Ensembl"/>
</dbReference>
<feature type="compositionally biased region" description="Basic residues" evidence="14">
    <location>
        <begin position="1468"/>
        <end position="1477"/>
    </location>
</feature>
<feature type="compositionally biased region" description="Basic and acidic residues" evidence="14">
    <location>
        <begin position="833"/>
        <end position="842"/>
    </location>
</feature>
<evidence type="ECO:0000256" key="11">
    <source>
        <dbReference type="ARBA" id="ARBA00023242"/>
    </source>
</evidence>
<feature type="region of interest" description="Disordered" evidence="14">
    <location>
        <begin position="1031"/>
        <end position="1144"/>
    </location>
</feature>
<reference evidence="19" key="1">
    <citation type="submission" date="2015-11" db="EMBL/GenBank/DDBJ databases">
        <authorList>
            <consortium name="International Coturnix japonica Genome Analysis Consortium"/>
            <person name="Warren W."/>
            <person name="Burt D.W."/>
            <person name="Antin P.B."/>
            <person name="Lanford R."/>
            <person name="Gros J."/>
            <person name="Wilson R.K."/>
        </authorList>
    </citation>
    <scope>NUCLEOTIDE SEQUENCE [LARGE SCALE GENOMIC DNA]</scope>
</reference>
<feature type="compositionally biased region" description="Acidic residues" evidence="14">
    <location>
        <begin position="197"/>
        <end position="208"/>
    </location>
</feature>
<dbReference type="GO" id="GO:0003677">
    <property type="term" value="F:DNA binding"/>
    <property type="evidence" value="ECO:0007669"/>
    <property type="project" value="UniProtKB-KW"/>
</dbReference>
<keyword evidence="6" id="KW-0805">Transcription regulation</keyword>
<keyword evidence="3" id="KW-0479">Metal-binding</keyword>
<dbReference type="GO" id="GO:0033553">
    <property type="term" value="C:rDNA heterochromatin"/>
    <property type="evidence" value="ECO:0007669"/>
    <property type="project" value="TreeGrafter"/>
</dbReference>
<dbReference type="GeneTree" id="ENSGT00940000159490"/>
<feature type="region of interest" description="Disordered" evidence="14">
    <location>
        <begin position="1465"/>
        <end position="1520"/>
    </location>
</feature>
<dbReference type="FunFam" id="3.30.40.10:FF:000199">
    <property type="entry name" value="Bromodomain adjacent to zinc finger domain 2B"/>
    <property type="match status" value="1"/>
</dbReference>
<dbReference type="GO" id="GO:0008270">
    <property type="term" value="F:zinc ion binding"/>
    <property type="evidence" value="ECO:0007669"/>
    <property type="project" value="UniProtKB-KW"/>
</dbReference>
<keyword evidence="8 12" id="KW-0103">Bromodomain</keyword>
<feature type="region of interest" description="Disordered" evidence="14">
    <location>
        <begin position="174"/>
        <end position="223"/>
    </location>
</feature>
<dbReference type="GO" id="GO:0016607">
    <property type="term" value="C:nuclear speck"/>
    <property type="evidence" value="ECO:0007669"/>
    <property type="project" value="Ensembl"/>
</dbReference>
<feature type="domain" description="Bromo" evidence="15">
    <location>
        <begin position="1533"/>
        <end position="1603"/>
    </location>
</feature>
<reference evidence="19" key="3">
    <citation type="submission" date="2025-09" db="UniProtKB">
        <authorList>
            <consortium name="Ensembl"/>
        </authorList>
    </citation>
    <scope>IDENTIFICATION</scope>
</reference>
<dbReference type="Pfam" id="PF00628">
    <property type="entry name" value="PHD"/>
    <property type="match status" value="1"/>
</dbReference>
<dbReference type="InterPro" id="IPR011011">
    <property type="entry name" value="Znf_FYVE_PHD"/>
</dbReference>
<dbReference type="InterPro" id="IPR017956">
    <property type="entry name" value="AT_hook_DNA-bd_motif"/>
</dbReference>
<feature type="region of interest" description="Disordered" evidence="14">
    <location>
        <begin position="949"/>
        <end position="1001"/>
    </location>
</feature>
<evidence type="ECO:0000256" key="14">
    <source>
        <dbReference type="SAM" id="MobiDB-lite"/>
    </source>
</evidence>
<dbReference type="PANTHER" id="PTHR45915:SF5">
    <property type="entry name" value="BROMODOMAIN ADJACENT TO ZINC FINGER DOMAIN PROTEIN 2A"/>
    <property type="match status" value="1"/>
</dbReference>
<dbReference type="PROSITE" id="PS50982">
    <property type="entry name" value="MBD"/>
    <property type="match status" value="1"/>
</dbReference>
<evidence type="ECO:0000256" key="6">
    <source>
        <dbReference type="ARBA" id="ARBA00023015"/>
    </source>
</evidence>
<evidence type="ECO:0000256" key="9">
    <source>
        <dbReference type="ARBA" id="ARBA00023125"/>
    </source>
</evidence>
<dbReference type="SUPFAM" id="SSF47370">
    <property type="entry name" value="Bromodomain"/>
    <property type="match status" value="1"/>
</dbReference>
<feature type="domain" description="PHD-type" evidence="16">
    <location>
        <begin position="1410"/>
        <end position="1460"/>
    </location>
</feature>
<proteinExistence type="inferred from homology"/>
<keyword evidence="7" id="KW-0175">Coiled coil</keyword>
<dbReference type="Pfam" id="PF15612">
    <property type="entry name" value="WHIM1"/>
    <property type="match status" value="1"/>
</dbReference>
<evidence type="ECO:0000256" key="10">
    <source>
        <dbReference type="ARBA" id="ARBA00023163"/>
    </source>
</evidence>
<dbReference type="SMART" id="SM00571">
    <property type="entry name" value="DDT"/>
    <property type="match status" value="1"/>
</dbReference>
<evidence type="ECO:0000256" key="4">
    <source>
        <dbReference type="ARBA" id="ARBA00022771"/>
    </source>
</evidence>
<dbReference type="CDD" id="cd01397">
    <property type="entry name" value="HAT_MBD"/>
    <property type="match status" value="1"/>
</dbReference>
<reference evidence="19" key="2">
    <citation type="submission" date="2025-08" db="UniProtKB">
        <authorList>
            <consortium name="Ensembl"/>
        </authorList>
    </citation>
    <scope>IDENTIFICATION</scope>
</reference>
<dbReference type="Gene3D" id="1.20.920.10">
    <property type="entry name" value="Bromodomain-like"/>
    <property type="match status" value="1"/>
</dbReference>
<dbReference type="CDD" id="cd05503">
    <property type="entry name" value="Bromo_BAZ2A_B_like"/>
    <property type="match status" value="1"/>
</dbReference>
<protein>
    <submittedName>
        <fullName evidence="19">Bromodomain adjacent to zinc finger domain 2A</fullName>
    </submittedName>
</protein>
<dbReference type="InterPro" id="IPR001487">
    <property type="entry name" value="Bromodomain"/>
</dbReference>
<keyword evidence="4 13" id="KW-0863">Zinc-finger</keyword>
<dbReference type="Pfam" id="PF15613">
    <property type="entry name" value="WSD"/>
    <property type="match status" value="1"/>
</dbReference>
<keyword evidence="20" id="KW-1185">Reference proteome</keyword>
<dbReference type="SUPFAM" id="SSF57903">
    <property type="entry name" value="FYVE/PHD zinc finger"/>
    <property type="match status" value="1"/>
</dbReference>
<evidence type="ECO:0000256" key="2">
    <source>
        <dbReference type="ARBA" id="ARBA00007444"/>
    </source>
</evidence>
<gene>
    <name evidence="19" type="primary">BAZ2A</name>
</gene>
<dbReference type="CDD" id="cd15629">
    <property type="entry name" value="PHD_BAZ2A"/>
    <property type="match status" value="1"/>
</dbReference>
<dbReference type="SMART" id="SM00391">
    <property type="entry name" value="MBD"/>
    <property type="match status" value="1"/>
</dbReference>
<dbReference type="PROSITE" id="PS00633">
    <property type="entry name" value="BROMODOMAIN_1"/>
    <property type="match status" value="1"/>
</dbReference>
<sequence length="1627" mass="180577">TAMDTDNHFASGASLPHPLASGLKPSTGAVGYNHPISIPTPPPLLTSLPPPSGLNGGMNVNGFSTVSHTTTSGTFTSSTHSSGPPHLHPYDCLWDYTQFQPPGGLKDGSLTQFPLNGVSGGSRPSSPGHSVNLRASGPELWGNGTSGSMGLNFDSQELYDSFPEQSFELIPNGPGSFYAAPQPSPMLGSGEPPFPLPEEELGGDTDDAETSKELPPPIAENGAGLVGSMELEDTQPGRRAMGSDGATLGSFHCYGVGGPGGVMSSHVMGGVMVVPPPPPRPQRCRSLQPAASPRLGPRCCPAPAHLPPYFHHTPLCPHISISPYSAPISTSPCDAPPHIHIPPAPPHIHIPPGCVGPHAEPPPSCRWRREVRIKRGNHRWQGETWYYGPCGKRMKQFPEVIKYLNRNVVQDVRREHFSFSPRMPVGDFYEERDTPEGLQWVKLSPEEIPARIQAITGKRGRPRNAEKVKPKELPAVKRGRGRPPKARMVDLLSKTDARLLKRLEAQEVLSDEDKLKMSKIKKKMRRKVGRGLRGATHPGLCFQAKEKKGKMEKGKDKGRPKEKKGKGPRRVDKGLLAQRRLEERRRQQLILEEMKKPTEDMCLADHQPLPTFSRIPGLVLPSRAFSHCLTVVEFLQSYGKVLGFEPSRDVPSLSTMQEGLLGVGGSAGAVQDLLVRLLQAALYDPGLPPYCQSLKILGEKVSEISLNRDTVSEVLRCFLTAHGAEAELCTRLRTKPFQALLPEHKAAILAFLVNELNSSARIISEIDKTLESMSAYRKNKWIIEGRLRRLKMALAKKTGRPESELMALEDGRRRRSSRLCEEPGLELEEEEEGRGRRSRRDEEADTLASSIPELERQIEKLAKRQMFFRKKLLHSSQTLRAASLGQDRYRRRYWVLPHLGGIFVEGAEGERGWGWGEESWGPSWCDPTSLLPLSVPVPVPQRVTMNCVAARARGRPRKSKEEPRPPPTPLPVPQPIPPPVPPSIPPSIPPKSPPINGALEEPLSLGQSQHDLSQSAFLSWLSQTQPSLLTDSVLTPDSSPGAGDVGLPPLEASSDPTEEESSTETADTQGPWFSPLIDGWGSPTHRAPSLQLNGLPADDPTSPLLASTPVPAGARAPPACPRSRNSLEKLQDPPGQPKRRGRPPTKFFKQMEQKYLTQLTEQPVPPEMRSGWWWLQDPEQLEAVARALHPRGIREKALHKHLTKHREYLREVCLRAATDPIFHPRPETAAVTAASQEALAQWSVMERAYEADLSVLQWVEELEQRVLMADLQIRGWTCPSPDSTRTDLRYCEHKVEPLEDITVRSRRDGLPPRREDTNPLDLAVRRLAALEQNVERRYLKEPLWAAHEVVLEKVVLSGPEELSPTEIAYEITPRVRTWRQTLERCRSAAQVSLCIHQLERSIAWEKSVNKVTCLVCRRGDDDENLLLCDGCDRGCHLYCHRPRMAAVPEGDWFCSVCAQQYPEPLTPRRGKKRKRGRVPGGGPAEDDGSSPPRRRAASRRPEGASPPTKRRSAPPRGPPGDLTFCEIILMEMEAHEDAWPFLEPVNPRLVPGYRRIIKHPMDFGTMRVRLLRGGYSSAAQFRADATLVFDNCRTFNEDDSAVGRAGHNMRRFFQSRWDEFYQGPPQH</sequence>
<dbReference type="Proteomes" id="UP000694412">
    <property type="component" value="Chromosome LGE22C19W28_E50C23"/>
</dbReference>
<feature type="region of interest" description="Disordered" evidence="14">
    <location>
        <begin position="815"/>
        <end position="849"/>
    </location>
</feature>
<dbReference type="Pfam" id="PF02791">
    <property type="entry name" value="DDT"/>
    <property type="match status" value="1"/>
</dbReference>
<accession>A0A8C2T0F7</accession>
<evidence type="ECO:0000256" key="12">
    <source>
        <dbReference type="PROSITE-ProRule" id="PRU00035"/>
    </source>
</evidence>
<evidence type="ECO:0000259" key="17">
    <source>
        <dbReference type="PROSITE" id="PS50827"/>
    </source>
</evidence>
<evidence type="ECO:0000256" key="5">
    <source>
        <dbReference type="ARBA" id="ARBA00022833"/>
    </source>
</evidence>
<evidence type="ECO:0000313" key="20">
    <source>
        <dbReference type="Proteomes" id="UP000694412"/>
    </source>
</evidence>